<dbReference type="AlphaFoldDB" id="A0A1W6ZGA1"/>
<keyword evidence="7" id="KW-1185">Reference proteome</keyword>
<proteinExistence type="predicted"/>
<evidence type="ECO:0000256" key="2">
    <source>
        <dbReference type="ARBA" id="ARBA00022723"/>
    </source>
</evidence>
<dbReference type="RefSeq" id="WP_086080038.1">
    <property type="nucleotide sequence ID" value="NZ_CP021111.1"/>
</dbReference>
<accession>A0A1W6ZGA1</accession>
<dbReference type="CDD" id="cd08283">
    <property type="entry name" value="FDH_like_1"/>
    <property type="match status" value="1"/>
</dbReference>
<dbReference type="InterPro" id="IPR036291">
    <property type="entry name" value="NAD(P)-bd_dom_sf"/>
</dbReference>
<feature type="domain" description="Alcohol dehydrogenase-like N-terminal" evidence="5">
    <location>
        <begin position="25"/>
        <end position="152"/>
    </location>
</feature>
<evidence type="ECO:0000313" key="7">
    <source>
        <dbReference type="Proteomes" id="UP000194161"/>
    </source>
</evidence>
<keyword evidence="2" id="KW-0479">Metal-binding</keyword>
<comment type="cofactor">
    <cofactor evidence="1">
        <name>Zn(2+)</name>
        <dbReference type="ChEBI" id="CHEBI:29105"/>
    </cofactor>
</comment>
<feature type="domain" description="Alcohol dehydrogenase-like C-terminal" evidence="4">
    <location>
        <begin position="196"/>
        <end position="278"/>
    </location>
</feature>
<evidence type="ECO:0000259" key="5">
    <source>
        <dbReference type="Pfam" id="PF08240"/>
    </source>
</evidence>
<evidence type="ECO:0000313" key="6">
    <source>
        <dbReference type="EMBL" id="ARP96386.1"/>
    </source>
</evidence>
<sequence length="389" mass="42503">MKALCWQGKHDIRYETVPDPAIEHPRDAIVKVSSCAICGSDLHLFDGFVPDMHHGDIMGHEFMGEVMEVGSDTTTLRVGDRVVVPFTIACGECYQCRRGNFSVCERTNRNAERASKMFGHPTAGLFGYTHLTGGYAGGQAEYVRVPYADTTHVRVPDGLSDEQVLFLGDIFPTGWQAAVQCEIEPTDTVAVWGAGPVGQMAVRSALLQGAKRVICIDNVPERLDMAAQGGAVTINFDQESVLDWLGDLTDGKGPDKCIDAVGLEAHASRSLDSMYDRAKQAVGAETDRPHVLREMIYVCRPGGILSIPGVYGGVVDKIPFGASMNKGLTWRMGQTHVRRWTDELLGMIVEGKIDPSFVITHTVPLEEGPGMYKTFRDKKDGCIKVVMKP</sequence>
<dbReference type="Pfam" id="PF08240">
    <property type="entry name" value="ADH_N"/>
    <property type="match status" value="1"/>
</dbReference>
<dbReference type="Gene3D" id="3.40.50.720">
    <property type="entry name" value="NAD(P)-binding Rossmann-like Domain"/>
    <property type="match status" value="1"/>
</dbReference>
<reference evidence="6 7" key="1">
    <citation type="submission" date="2017-05" db="EMBL/GenBank/DDBJ databases">
        <title>Complete and WGS of Bordetella genogroups.</title>
        <authorList>
            <person name="Spilker T."/>
            <person name="LiPuma J."/>
        </authorList>
    </citation>
    <scope>NUCLEOTIDE SEQUENCE [LARGE SCALE GENOMIC DNA]</scope>
    <source>
        <strain evidence="6 7">AU7206</strain>
    </source>
</reference>
<dbReference type="Proteomes" id="UP000194161">
    <property type="component" value="Chromosome"/>
</dbReference>
<evidence type="ECO:0000256" key="3">
    <source>
        <dbReference type="ARBA" id="ARBA00022833"/>
    </source>
</evidence>
<dbReference type="SUPFAM" id="SSF50129">
    <property type="entry name" value="GroES-like"/>
    <property type="match status" value="1"/>
</dbReference>
<dbReference type="KEGG" id="bgm:CAL15_19625"/>
<evidence type="ECO:0000256" key="1">
    <source>
        <dbReference type="ARBA" id="ARBA00001947"/>
    </source>
</evidence>
<protein>
    <submittedName>
        <fullName evidence="6">Glutathione-dependent formaldehyde dehydrogenase</fullName>
    </submittedName>
</protein>
<dbReference type="PANTHER" id="PTHR42813:SF2">
    <property type="entry name" value="DEHYDROGENASE, ZINC-CONTAINING, PUTATIVE (AFU_ORTHOLOGUE AFUA_2G02810)-RELATED"/>
    <property type="match status" value="1"/>
</dbReference>
<dbReference type="Pfam" id="PF00107">
    <property type="entry name" value="ADH_zinc_N"/>
    <property type="match status" value="1"/>
</dbReference>
<dbReference type="Gene3D" id="3.90.180.10">
    <property type="entry name" value="Medium-chain alcohol dehydrogenases, catalytic domain"/>
    <property type="match status" value="1"/>
</dbReference>
<name>A0A1W6ZGA1_9BORD</name>
<dbReference type="InterPro" id="IPR013149">
    <property type="entry name" value="ADH-like_C"/>
</dbReference>
<organism evidence="6 7">
    <name type="scientific">Bordetella genomosp. 13</name>
    <dbReference type="NCBI Taxonomy" id="463040"/>
    <lineage>
        <taxon>Bacteria</taxon>
        <taxon>Pseudomonadati</taxon>
        <taxon>Pseudomonadota</taxon>
        <taxon>Betaproteobacteria</taxon>
        <taxon>Burkholderiales</taxon>
        <taxon>Alcaligenaceae</taxon>
        <taxon>Bordetella</taxon>
    </lineage>
</organism>
<dbReference type="GO" id="GO:0046872">
    <property type="term" value="F:metal ion binding"/>
    <property type="evidence" value="ECO:0007669"/>
    <property type="project" value="UniProtKB-KW"/>
</dbReference>
<dbReference type="InterPro" id="IPR013154">
    <property type="entry name" value="ADH-like_N"/>
</dbReference>
<keyword evidence="3" id="KW-0862">Zinc</keyword>
<dbReference type="SUPFAM" id="SSF51735">
    <property type="entry name" value="NAD(P)-binding Rossmann-fold domains"/>
    <property type="match status" value="1"/>
</dbReference>
<dbReference type="PANTHER" id="PTHR42813">
    <property type="entry name" value="ZINC-TYPE ALCOHOL DEHYDROGENASE-LIKE"/>
    <property type="match status" value="1"/>
</dbReference>
<gene>
    <name evidence="6" type="ORF">CAL15_19625</name>
</gene>
<evidence type="ECO:0000259" key="4">
    <source>
        <dbReference type="Pfam" id="PF00107"/>
    </source>
</evidence>
<dbReference type="STRING" id="463040.CAL15_19625"/>
<dbReference type="InterPro" id="IPR011032">
    <property type="entry name" value="GroES-like_sf"/>
</dbReference>
<dbReference type="EMBL" id="CP021111">
    <property type="protein sequence ID" value="ARP96386.1"/>
    <property type="molecule type" value="Genomic_DNA"/>
</dbReference>
<dbReference type="OrthoDB" id="9773078at2"/>